<dbReference type="Proteomes" id="UP000000715">
    <property type="component" value="Unplaced"/>
</dbReference>
<dbReference type="InterPro" id="IPR030417">
    <property type="entry name" value="MS4A"/>
</dbReference>
<feature type="transmembrane region" description="Helical" evidence="6">
    <location>
        <begin position="93"/>
        <end position="112"/>
    </location>
</feature>
<dbReference type="PANTHER" id="PTHR23320:SF128">
    <property type="entry name" value="MEMBRANE-SPANNING 4-DOMAINS SUBFAMILY A MEMBER 4A"/>
    <property type="match status" value="1"/>
</dbReference>
<dbReference type="GeneID" id="101672508"/>
<accession>A0A8U0N8D3</accession>
<dbReference type="AlphaFoldDB" id="A0A8U0N8D3"/>
<evidence type="ECO:0000313" key="8">
    <source>
        <dbReference type="RefSeq" id="XP_004770474.1"/>
    </source>
</evidence>
<name>A0A8U0N8D3_MUSPF</name>
<dbReference type="GO" id="GO:0016020">
    <property type="term" value="C:membrane"/>
    <property type="evidence" value="ECO:0007669"/>
    <property type="project" value="UniProtKB-SubCell"/>
</dbReference>
<evidence type="ECO:0000256" key="3">
    <source>
        <dbReference type="ARBA" id="ARBA00022692"/>
    </source>
</evidence>
<dbReference type="OrthoDB" id="10071849at2759"/>
<evidence type="ECO:0000256" key="4">
    <source>
        <dbReference type="ARBA" id="ARBA00022989"/>
    </source>
</evidence>
<dbReference type="InterPro" id="IPR007237">
    <property type="entry name" value="CD20-like"/>
</dbReference>
<evidence type="ECO:0000256" key="5">
    <source>
        <dbReference type="ARBA" id="ARBA00023136"/>
    </source>
</evidence>
<evidence type="ECO:0000256" key="2">
    <source>
        <dbReference type="ARBA" id="ARBA00009565"/>
    </source>
</evidence>
<sequence length="191" mass="20943">MGVLLCEYERLFQHLQFFRYLQYLHPSLSKIHTLLCRSQAWADCLGSKEDVVRTGGQGQALSGFSLSGQFLTSGALSIAAGRKVTRCLIQCSLGWNTVSAIVAVLGTIMTILKEILIYRDVIWGFSYGSLFIGMLTGMVFLSLAEGCIALSLSIYACKVACSVNKVVVFLPNNDNNPSVVSPEHVYDEVTF</sequence>
<reference evidence="8" key="1">
    <citation type="submission" date="2025-08" db="UniProtKB">
        <authorList>
            <consortium name="RefSeq"/>
        </authorList>
    </citation>
    <scope>IDENTIFICATION</scope>
    <source>
        <tissue evidence="8">Brain</tissue>
    </source>
</reference>
<keyword evidence="5 6" id="KW-0472">Membrane</keyword>
<keyword evidence="3 6" id="KW-0812">Transmembrane</keyword>
<gene>
    <name evidence="8" type="primary">LOC101672508</name>
</gene>
<protein>
    <submittedName>
        <fullName evidence="8">Membrane-spanning 4-domains subfamily A member 4D-like isoform X1</fullName>
    </submittedName>
</protein>
<dbReference type="KEGG" id="mpuf:101672508"/>
<evidence type="ECO:0000256" key="1">
    <source>
        <dbReference type="ARBA" id="ARBA00004141"/>
    </source>
</evidence>
<evidence type="ECO:0000256" key="6">
    <source>
        <dbReference type="SAM" id="Phobius"/>
    </source>
</evidence>
<dbReference type="PANTHER" id="PTHR23320">
    <property type="entry name" value="MEMBRANE-SPANNING 4-DOMAINS SUBFAMILY A MS4A -RELATED"/>
    <property type="match status" value="1"/>
</dbReference>
<proteinExistence type="inferred from homology"/>
<keyword evidence="4 6" id="KW-1133">Transmembrane helix</keyword>
<evidence type="ECO:0000313" key="7">
    <source>
        <dbReference type="Proteomes" id="UP000000715"/>
    </source>
</evidence>
<keyword evidence="7" id="KW-1185">Reference proteome</keyword>
<dbReference type="Pfam" id="PF04103">
    <property type="entry name" value="CD20"/>
    <property type="match status" value="1"/>
</dbReference>
<feature type="transmembrane region" description="Helical" evidence="6">
    <location>
        <begin position="124"/>
        <end position="144"/>
    </location>
</feature>
<comment type="subcellular location">
    <subcellularLocation>
        <location evidence="1">Membrane</location>
        <topology evidence="1">Multi-pass membrane protein</topology>
    </subcellularLocation>
</comment>
<organism evidence="7 8">
    <name type="scientific">Mustela putorius furo</name>
    <name type="common">European domestic ferret</name>
    <name type="synonym">Mustela furo</name>
    <dbReference type="NCBI Taxonomy" id="9669"/>
    <lineage>
        <taxon>Eukaryota</taxon>
        <taxon>Metazoa</taxon>
        <taxon>Chordata</taxon>
        <taxon>Craniata</taxon>
        <taxon>Vertebrata</taxon>
        <taxon>Euteleostomi</taxon>
        <taxon>Mammalia</taxon>
        <taxon>Eutheria</taxon>
        <taxon>Laurasiatheria</taxon>
        <taxon>Carnivora</taxon>
        <taxon>Caniformia</taxon>
        <taxon>Musteloidea</taxon>
        <taxon>Mustelidae</taxon>
        <taxon>Mustelinae</taxon>
        <taxon>Mustela</taxon>
    </lineage>
</organism>
<dbReference type="RefSeq" id="XP_004770474.1">
    <property type="nucleotide sequence ID" value="XM_004770417.3"/>
</dbReference>
<comment type="similarity">
    <text evidence="2">Belongs to the MS4A family.</text>
</comment>